<dbReference type="SUPFAM" id="SSF53850">
    <property type="entry name" value="Periplasmic binding protein-like II"/>
    <property type="match status" value="1"/>
</dbReference>
<feature type="domain" description="DUF3502" evidence="3">
    <location>
        <begin position="432"/>
        <end position="500"/>
    </location>
</feature>
<dbReference type="Proteomes" id="UP000653578">
    <property type="component" value="Unassembled WGS sequence"/>
</dbReference>
<proteinExistence type="predicted"/>
<dbReference type="Gene3D" id="3.40.190.10">
    <property type="entry name" value="Periplasmic binding protein-like II"/>
    <property type="match status" value="1"/>
</dbReference>
<evidence type="ECO:0000256" key="2">
    <source>
        <dbReference type="SAM" id="SignalP"/>
    </source>
</evidence>
<organism evidence="4 5">
    <name type="scientific">Paenibacillus plantarum</name>
    <dbReference type="NCBI Taxonomy" id="2654975"/>
    <lineage>
        <taxon>Bacteria</taxon>
        <taxon>Bacillati</taxon>
        <taxon>Bacillota</taxon>
        <taxon>Bacilli</taxon>
        <taxon>Bacillales</taxon>
        <taxon>Paenibacillaceae</taxon>
        <taxon>Paenibacillus</taxon>
    </lineage>
</organism>
<dbReference type="EMBL" id="WHNY01000060">
    <property type="protein sequence ID" value="NOU66081.1"/>
    <property type="molecule type" value="Genomic_DNA"/>
</dbReference>
<feature type="region of interest" description="Disordered" evidence="1">
    <location>
        <begin position="29"/>
        <end position="48"/>
    </location>
</feature>
<dbReference type="PANTHER" id="PTHR43649">
    <property type="entry name" value="ARABINOSE-BINDING PROTEIN-RELATED"/>
    <property type="match status" value="1"/>
</dbReference>
<feature type="compositionally biased region" description="Basic and acidic residues" evidence="1">
    <location>
        <begin position="29"/>
        <end position="42"/>
    </location>
</feature>
<accession>A0ABX1XD28</accession>
<keyword evidence="2" id="KW-0732">Signal</keyword>
<dbReference type="RefSeq" id="WP_171632333.1">
    <property type="nucleotide sequence ID" value="NZ_WHNY01000060.1"/>
</dbReference>
<reference evidence="4 5" key="1">
    <citation type="submission" date="2019-10" db="EMBL/GenBank/DDBJ databases">
        <title>Description of Paenibacillus humi sp. nov.</title>
        <authorList>
            <person name="Carlier A."/>
            <person name="Qi S."/>
        </authorList>
    </citation>
    <scope>NUCLEOTIDE SEQUENCE [LARGE SCALE GENOMIC DNA]</scope>
    <source>
        <strain evidence="4 5">LMG 31461</strain>
    </source>
</reference>
<feature type="signal peptide" evidence="2">
    <location>
        <begin position="1"/>
        <end position="23"/>
    </location>
</feature>
<protein>
    <submittedName>
        <fullName evidence="4">DUF3502 domain-containing protein</fullName>
    </submittedName>
</protein>
<feature type="chain" id="PRO_5045303271" evidence="2">
    <location>
        <begin position="24"/>
        <end position="502"/>
    </location>
</feature>
<dbReference type="PANTHER" id="PTHR43649:SF17">
    <property type="entry name" value="ABC TRANSPORTER SOLUTE BINDING PROTEIN-SUGAR TRANSPORT"/>
    <property type="match status" value="1"/>
</dbReference>
<evidence type="ECO:0000313" key="4">
    <source>
        <dbReference type="EMBL" id="NOU66081.1"/>
    </source>
</evidence>
<dbReference type="InterPro" id="IPR050490">
    <property type="entry name" value="Bact_solute-bd_prot1"/>
</dbReference>
<evidence type="ECO:0000256" key="1">
    <source>
        <dbReference type="SAM" id="MobiDB-lite"/>
    </source>
</evidence>
<dbReference type="Pfam" id="PF12010">
    <property type="entry name" value="DUF3502"/>
    <property type="match status" value="1"/>
</dbReference>
<sequence>MRMGKKMMAGAFAGLMIISIMLAGCTKENTKSGQKETEKPIETDQAAVSATPTSLPEVKLTWYLRGSKPKNADSVIAKANELTKAKINATVDYKFVEPGDYDQKMQLIMASGESYDIAFTSNWSNNYVGNVDKGAYLALDDYLAKYPKFKQSIPVKVWNGVKVNGKIYGIFNYQILSLPTGFEFRKDLIQKYNINLDNVKKVSDLTPIFEQIKAKEPGIVPLKYGTPNTSYYTESGFPALVETFQIDTQTWKVGDYLWTSDNMMKHYQLMREWYQKGFFPANVATASEGDQALEKSGKLFSQFTGYKPGVEAELSEKRGYGVVTKSLTKAPYVGKMYSTVSAISKSSKNPERAFMLLEMINTDKDLYNLMTFGIENQDYKKTGPSSIEKTPDTYQFDAWMLGNQFNAYLLPGQPNDAWAQTMKLNESAEVDPLAEFAFDRTPVQNEIVQINAIYKEFNVILKNGLDDPDKIVKLFKEKLKQAGEEKVRSEIQKQLDQWLKGK</sequence>
<evidence type="ECO:0000313" key="5">
    <source>
        <dbReference type="Proteomes" id="UP000653578"/>
    </source>
</evidence>
<evidence type="ECO:0000259" key="3">
    <source>
        <dbReference type="Pfam" id="PF12010"/>
    </source>
</evidence>
<gene>
    <name evidence="4" type="ORF">GC096_18760</name>
</gene>
<name>A0ABX1XD28_9BACL</name>
<comment type="caution">
    <text evidence="4">The sequence shown here is derived from an EMBL/GenBank/DDBJ whole genome shotgun (WGS) entry which is preliminary data.</text>
</comment>
<dbReference type="InterPro" id="IPR022627">
    <property type="entry name" value="DUF3502"/>
</dbReference>
<keyword evidence="5" id="KW-1185">Reference proteome</keyword>
<dbReference type="PROSITE" id="PS51257">
    <property type="entry name" value="PROKAR_LIPOPROTEIN"/>
    <property type="match status" value="1"/>
</dbReference>